<sequence length="273" mass="29849">MRRLLLLLIFVTTVPLSTGVLAANVTSECKDIAISDLRQFSPDGYRVFEQATDKRQFFGWFNCKDIVLDTATAVHETVHTITEELDTFPLINGNSLSRPHEASALAPPKAIAQAMRKAFGADDIFVQTYLATGPAAASSSDDFLYLLDELNAFSHDLNVASKLSSHVKMQNEVQVDHRDGLAALMAFVTGYSSTMAVGDQSTWLGLQQVDINNTLRVLWEQGEAVLGASCGIPDFGSKDRVYIGYFCDPLHNGAITQLLGREPVCPRKCLSSD</sequence>
<reference evidence="2" key="1">
    <citation type="submission" date="2014-09" db="EMBL/GenBank/DDBJ databases">
        <title>The mobilome of the heavy metals and metalloids hypertolerant bacteria from the Lubin copper mine (Poland).</title>
        <authorList>
            <person name="Dziewit L."/>
            <person name="Bartosik D."/>
        </authorList>
    </citation>
    <scope>NUCLEOTIDE SEQUENCE</scope>
    <source>
        <plasmid evidence="2">pLM19O2</plasmid>
    </source>
</reference>
<dbReference type="AlphaFoldDB" id="A0A0D5A0N2"/>
<accession>A0A0D5A0N2</accession>
<evidence type="ECO:0000313" key="2">
    <source>
        <dbReference type="EMBL" id="AJW29969.1"/>
    </source>
</evidence>
<dbReference type="RefSeq" id="WP_181377307.1">
    <property type="nucleotide sequence ID" value="NZ_KM659092.1"/>
</dbReference>
<keyword evidence="1" id="KW-0732">Signal</keyword>
<feature type="signal peptide" evidence="1">
    <location>
        <begin position="1"/>
        <end position="22"/>
    </location>
</feature>
<protein>
    <submittedName>
        <fullName evidence="2">Uncharacterized protein</fullName>
    </submittedName>
</protein>
<proteinExistence type="predicted"/>
<geneLocation type="plasmid" evidence="2">
    <name>pLM19O2</name>
</geneLocation>
<dbReference type="EMBL" id="KM659092">
    <property type="protein sequence ID" value="AJW29969.1"/>
    <property type="molecule type" value="Genomic_DNA"/>
</dbReference>
<evidence type="ECO:0000256" key="1">
    <source>
        <dbReference type="SAM" id="SignalP"/>
    </source>
</evidence>
<name>A0A0D5A0N2_9HYPH</name>
<feature type="chain" id="PRO_5002290568" evidence="1">
    <location>
        <begin position="23"/>
        <end position="273"/>
    </location>
</feature>
<keyword evidence="2" id="KW-0614">Plasmid</keyword>
<organism evidence="2">
    <name type="scientific">Ochrobactrum sp. LM19</name>
    <dbReference type="NCBI Taxonomy" id="1449781"/>
    <lineage>
        <taxon>Bacteria</taxon>
        <taxon>Pseudomonadati</taxon>
        <taxon>Pseudomonadota</taxon>
        <taxon>Alphaproteobacteria</taxon>
        <taxon>Hyphomicrobiales</taxon>
        <taxon>Brucellaceae</taxon>
        <taxon>Brucella/Ochrobactrum group</taxon>
        <taxon>Ochrobactrum</taxon>
    </lineage>
</organism>
<gene>
    <name evidence="2" type="ORF">pLM19O2_p24</name>
</gene>